<dbReference type="AlphaFoldDB" id="A0A6J8A6N3"/>
<keyword evidence="3" id="KW-0862">Zinc</keyword>
<dbReference type="InterPro" id="IPR000157">
    <property type="entry name" value="TIR_dom"/>
</dbReference>
<dbReference type="InterPro" id="IPR035897">
    <property type="entry name" value="Toll_tir_struct_dom_sf"/>
</dbReference>
<keyword evidence="2" id="KW-0863">Zinc-finger</keyword>
<dbReference type="PROSITE" id="PS50104">
    <property type="entry name" value="TIR"/>
    <property type="match status" value="1"/>
</dbReference>
<dbReference type="Proteomes" id="UP000507470">
    <property type="component" value="Unassembled WGS sequence"/>
</dbReference>
<dbReference type="Pfam" id="PF13676">
    <property type="entry name" value="TIR_2"/>
    <property type="match status" value="1"/>
</dbReference>
<keyword evidence="1" id="KW-0479">Metal-binding</keyword>
<dbReference type="SUPFAM" id="SSF57903">
    <property type="entry name" value="FYVE/PHD zinc finger"/>
    <property type="match status" value="1"/>
</dbReference>
<dbReference type="InterPro" id="IPR013083">
    <property type="entry name" value="Znf_RING/FYVE/PHD"/>
</dbReference>
<feature type="domain" description="TIR" evidence="6">
    <location>
        <begin position="22"/>
        <end position="171"/>
    </location>
</feature>
<keyword evidence="5" id="KW-0812">Transmembrane</keyword>
<dbReference type="SUPFAM" id="SSF52266">
    <property type="entry name" value="SGNH hydrolase"/>
    <property type="match status" value="1"/>
</dbReference>
<keyword evidence="5" id="KW-0472">Membrane</keyword>
<dbReference type="InterPro" id="IPR019787">
    <property type="entry name" value="Znf_PHD-finger"/>
</dbReference>
<dbReference type="Gene3D" id="3.40.50.12690">
    <property type="match status" value="1"/>
</dbReference>
<accession>A0A6J8A6N3</accession>
<organism evidence="7 8">
    <name type="scientific">Mytilus coruscus</name>
    <name type="common">Sea mussel</name>
    <dbReference type="NCBI Taxonomy" id="42192"/>
    <lineage>
        <taxon>Eukaryota</taxon>
        <taxon>Metazoa</taxon>
        <taxon>Spiralia</taxon>
        <taxon>Lophotrochozoa</taxon>
        <taxon>Mollusca</taxon>
        <taxon>Bivalvia</taxon>
        <taxon>Autobranchia</taxon>
        <taxon>Pteriomorphia</taxon>
        <taxon>Mytilida</taxon>
        <taxon>Mytiloidea</taxon>
        <taxon>Mytilidae</taxon>
        <taxon>Mytilinae</taxon>
        <taxon>Mytilus</taxon>
    </lineage>
</organism>
<dbReference type="SMART" id="SM00255">
    <property type="entry name" value="TIR"/>
    <property type="match status" value="1"/>
</dbReference>
<dbReference type="PANTHER" id="PTHR16253">
    <property type="entry name" value="TETRATRICOPEPTIDE REPEAT PROTEIN 22"/>
    <property type="match status" value="1"/>
</dbReference>
<evidence type="ECO:0000256" key="4">
    <source>
        <dbReference type="SAM" id="MobiDB-lite"/>
    </source>
</evidence>
<keyword evidence="5" id="KW-1133">Transmembrane helix</keyword>
<evidence type="ECO:0000313" key="8">
    <source>
        <dbReference type="Proteomes" id="UP000507470"/>
    </source>
</evidence>
<sequence length="729" mass="83344">MATVIEENEQRSVERKELPDDKKFHVFISYSESDRLWVRTVIQHLQNDYNFKCFEHSADFIPGMKITENIEYAMSNSVKTMFILTEEYNKSYWCQYEVEFAILKLLAEMKENVIIPVLKEECEIPGYLRPFTYINGTGDMNVWLPKLASAIEAEGQHYNHELSLNRVRDAVNRNRNLDLLYEEKSHFSCRGHVFRWKYVPESLSIPPMQVSSELYNDIIKTISSKHLVLGRHCRNLWWPVIYCVLTIVLPSLAFGIAIWVTGNFAKDMQTMIVSILFVFPAVALLWLAGCGCSEYWGRREMKRTLLEVNRRLLPNKVMVTYKRQRLTATFTICFLFFDMTSCVNHMASELHNKRIRESQNREMVVLNMNDDDDEALLDNTTEDSVTCDEQETVTNYLLDLSSAYLQDYMNEKLEYAGDNNWHATKAKCICQFAESLEIKTNADLSLEQLNTPKAPTAGNQQPETSADTSMEELPDDSITIEKQVVISNIEQQQVVNDTEISETEVLIPAKTIITNDNSKAPKQKRKSAKNKNETNENMSICQQPPAGEMIQCNWCQEWYHNKCMSIKKDDNVVFAGSAGSDSDDDDSVCDISGRPDNTRSKRASVQSTQKPKPSGTLLMGSSIIRSITQDRFVLDIEPTCVRGGKVNDITAELLKLPKDTRLENVIFQVGSNDCLDKNFNPDVFYEDYTTLALKAKAVSENVVSGLCPRLDDKFGNTRTHPRHRGSVTD</sequence>
<evidence type="ECO:0000256" key="2">
    <source>
        <dbReference type="ARBA" id="ARBA00022771"/>
    </source>
</evidence>
<feature type="region of interest" description="Disordered" evidence="4">
    <location>
        <begin position="516"/>
        <end position="537"/>
    </location>
</feature>
<dbReference type="PANTHER" id="PTHR16253:SF0">
    <property type="entry name" value="TETRATRICOPEPTIDE REPEAT PROTEIN 22"/>
    <property type="match status" value="1"/>
</dbReference>
<feature type="transmembrane region" description="Helical" evidence="5">
    <location>
        <begin position="326"/>
        <end position="347"/>
    </location>
</feature>
<gene>
    <name evidence="7" type="ORF">MCOR_4671</name>
</gene>
<protein>
    <recommendedName>
        <fullName evidence="6">TIR domain-containing protein</fullName>
    </recommendedName>
</protein>
<feature type="compositionally biased region" description="Polar residues" evidence="4">
    <location>
        <begin position="451"/>
        <end position="468"/>
    </location>
</feature>
<evidence type="ECO:0000256" key="5">
    <source>
        <dbReference type="SAM" id="Phobius"/>
    </source>
</evidence>
<dbReference type="GO" id="GO:0008270">
    <property type="term" value="F:zinc ion binding"/>
    <property type="evidence" value="ECO:0007669"/>
    <property type="project" value="UniProtKB-KW"/>
</dbReference>
<evidence type="ECO:0000256" key="1">
    <source>
        <dbReference type="ARBA" id="ARBA00022723"/>
    </source>
</evidence>
<dbReference type="InterPro" id="IPR011011">
    <property type="entry name" value="Znf_FYVE_PHD"/>
</dbReference>
<dbReference type="OrthoDB" id="6092250at2759"/>
<evidence type="ECO:0000313" key="7">
    <source>
        <dbReference type="EMBL" id="CAC5363137.1"/>
    </source>
</evidence>
<dbReference type="InterPro" id="IPR042342">
    <property type="entry name" value="TTC22"/>
</dbReference>
<dbReference type="SUPFAM" id="SSF52200">
    <property type="entry name" value="Toll/Interleukin receptor TIR domain"/>
    <property type="match status" value="1"/>
</dbReference>
<dbReference type="Pfam" id="PF00628">
    <property type="entry name" value="PHD"/>
    <property type="match status" value="1"/>
</dbReference>
<evidence type="ECO:0000256" key="3">
    <source>
        <dbReference type="ARBA" id="ARBA00022833"/>
    </source>
</evidence>
<feature type="region of interest" description="Disordered" evidence="4">
    <location>
        <begin position="577"/>
        <end position="614"/>
    </location>
</feature>
<feature type="transmembrane region" description="Helical" evidence="5">
    <location>
        <begin position="236"/>
        <end position="260"/>
    </location>
</feature>
<reference evidence="7 8" key="1">
    <citation type="submission" date="2020-06" db="EMBL/GenBank/DDBJ databases">
        <authorList>
            <person name="Li R."/>
            <person name="Bekaert M."/>
        </authorList>
    </citation>
    <scope>NUCLEOTIDE SEQUENCE [LARGE SCALE GENOMIC DNA]</scope>
    <source>
        <strain evidence="8">wild</strain>
    </source>
</reference>
<feature type="transmembrane region" description="Helical" evidence="5">
    <location>
        <begin position="272"/>
        <end position="296"/>
    </location>
</feature>
<feature type="region of interest" description="Disordered" evidence="4">
    <location>
        <begin position="451"/>
        <end position="471"/>
    </location>
</feature>
<evidence type="ECO:0000259" key="6">
    <source>
        <dbReference type="PROSITE" id="PS50104"/>
    </source>
</evidence>
<proteinExistence type="predicted"/>
<name>A0A6J8A6N3_MYTCO</name>
<dbReference type="EMBL" id="CACVKT020000787">
    <property type="protein sequence ID" value="CAC5363137.1"/>
    <property type="molecule type" value="Genomic_DNA"/>
</dbReference>
<dbReference type="Gene3D" id="3.30.40.10">
    <property type="entry name" value="Zinc/RING finger domain, C3HC4 (zinc finger)"/>
    <property type="match status" value="1"/>
</dbReference>
<dbReference type="Gene3D" id="3.40.50.10140">
    <property type="entry name" value="Toll/interleukin-1 receptor homology (TIR) domain"/>
    <property type="match status" value="1"/>
</dbReference>
<keyword evidence="8" id="KW-1185">Reference proteome</keyword>
<dbReference type="GO" id="GO:0007165">
    <property type="term" value="P:signal transduction"/>
    <property type="evidence" value="ECO:0007669"/>
    <property type="project" value="InterPro"/>
</dbReference>